<dbReference type="Proteomes" id="UP001327560">
    <property type="component" value="Chromosome 4"/>
</dbReference>
<comment type="cofactor">
    <cofactor evidence="1">
        <name>Fe(2+)</name>
        <dbReference type="ChEBI" id="CHEBI:29033"/>
    </cofactor>
</comment>
<evidence type="ECO:0000313" key="13">
    <source>
        <dbReference type="EMBL" id="WOL04622.1"/>
    </source>
</evidence>
<dbReference type="Pfam" id="PF14226">
    <property type="entry name" value="DIOX_N"/>
    <property type="match status" value="1"/>
</dbReference>
<dbReference type="GO" id="GO:2000022">
    <property type="term" value="P:regulation of jasmonic acid mediated signaling pathway"/>
    <property type="evidence" value="ECO:0007669"/>
    <property type="project" value="UniProtKB-ARBA"/>
</dbReference>
<evidence type="ECO:0000313" key="14">
    <source>
        <dbReference type="Proteomes" id="UP001327560"/>
    </source>
</evidence>
<proteinExistence type="inferred from homology"/>
<comment type="catalytic activity">
    <reaction evidence="9">
        <text>jasmonate + 2-oxoglutarate + O2 = (1R,2R)-12-hydroxyjasmonate + succinate + CO2</text>
        <dbReference type="Rhea" id="RHEA:67144"/>
        <dbReference type="ChEBI" id="CHEBI:15379"/>
        <dbReference type="ChEBI" id="CHEBI:16526"/>
        <dbReference type="ChEBI" id="CHEBI:16810"/>
        <dbReference type="ChEBI" id="CHEBI:30031"/>
        <dbReference type="ChEBI" id="CHEBI:58431"/>
        <dbReference type="ChEBI" id="CHEBI:132022"/>
    </reaction>
    <physiologicalReaction direction="left-to-right" evidence="9">
        <dbReference type="Rhea" id="RHEA:67145"/>
    </physiologicalReaction>
</comment>
<keyword evidence="5" id="KW-1184">Jasmonic acid signaling pathway</keyword>
<keyword evidence="8 10" id="KW-0408">Iron</keyword>
<protein>
    <submittedName>
        <fullName evidence="13">Codeine O-demethylase-like</fullName>
    </submittedName>
</protein>
<evidence type="ECO:0000256" key="8">
    <source>
        <dbReference type="ARBA" id="ARBA00023004"/>
    </source>
</evidence>
<dbReference type="FunFam" id="2.60.120.330:FF:000008">
    <property type="entry name" value="Jasmonate-regulated gene 21"/>
    <property type="match status" value="1"/>
</dbReference>
<evidence type="ECO:0000259" key="12">
    <source>
        <dbReference type="PROSITE" id="PS51471"/>
    </source>
</evidence>
<dbReference type="GO" id="GO:0046872">
    <property type="term" value="F:metal ion binding"/>
    <property type="evidence" value="ECO:0007669"/>
    <property type="project" value="UniProtKB-KW"/>
</dbReference>
<evidence type="ECO:0000256" key="6">
    <source>
        <dbReference type="ARBA" id="ARBA00022821"/>
    </source>
</evidence>
<evidence type="ECO:0000256" key="9">
    <source>
        <dbReference type="ARBA" id="ARBA00052139"/>
    </source>
</evidence>
<dbReference type="GO" id="GO:0120091">
    <property type="term" value="F:jasmonic acid hydrolase"/>
    <property type="evidence" value="ECO:0007669"/>
    <property type="project" value="UniProtKB-ARBA"/>
</dbReference>
<keyword evidence="6" id="KW-0611">Plant defense</keyword>
<dbReference type="GO" id="GO:1900366">
    <property type="term" value="P:negative regulation of defense response to insect"/>
    <property type="evidence" value="ECO:0007669"/>
    <property type="project" value="UniProtKB-ARBA"/>
</dbReference>
<dbReference type="PANTHER" id="PTHR47991">
    <property type="entry name" value="OXOGLUTARATE/IRON-DEPENDENT DIOXYGENASE"/>
    <property type="match status" value="1"/>
</dbReference>
<accession>A0AAQ3KDS0</accession>
<sequence>MEAIQEWPEPIVRVQTLADAQVIPDRYIKPPSQRPNLNPGTPSSPPTGEAVNIPVIDLGGLSGSAAAKQASMLAVSNACRDWGFFQVVNHGVSPELMRRVREAWREFFYLPLEAKQAYANSPATFEGYGSRIGVQKGAILDWSDYFFLHLLPRSIKNCDKWPALPASLRETTESYGGELAKLCGVIQSVMSMTLGLDEEFLSREFGEAGACLRVNFYPKCPQPDLTLGLSPHSDPGGMTILLADERVRGLQVRKGDAWITVDPVPNAFIVNIGDQIQVLTNATYKSVEHRVIVNAATERISLAFFYNPQDDLLIKPAEELVAPYTSALYKPMSFKEYKMYMRMVGPRGKSQVDSMKLVA</sequence>
<evidence type="ECO:0000256" key="7">
    <source>
        <dbReference type="ARBA" id="ARBA00023002"/>
    </source>
</evidence>
<comment type="similarity">
    <text evidence="3 10">Belongs to the iron/ascorbate-dependent oxidoreductase family.</text>
</comment>
<dbReference type="InterPro" id="IPR044861">
    <property type="entry name" value="IPNS-like_FE2OG_OXY"/>
</dbReference>
<evidence type="ECO:0000256" key="1">
    <source>
        <dbReference type="ARBA" id="ARBA00001954"/>
    </source>
</evidence>
<dbReference type="GO" id="GO:0006952">
    <property type="term" value="P:defense response"/>
    <property type="evidence" value="ECO:0007669"/>
    <property type="project" value="UniProtKB-KW"/>
</dbReference>
<dbReference type="PROSITE" id="PS51471">
    <property type="entry name" value="FE2OG_OXY"/>
    <property type="match status" value="1"/>
</dbReference>
<dbReference type="Gene3D" id="2.60.120.330">
    <property type="entry name" value="B-lactam Antibiotic, Isopenicillin N Synthase, Chain"/>
    <property type="match status" value="1"/>
</dbReference>
<feature type="region of interest" description="Disordered" evidence="11">
    <location>
        <begin position="27"/>
        <end position="49"/>
    </location>
</feature>
<evidence type="ECO:0000256" key="2">
    <source>
        <dbReference type="ARBA" id="ARBA00001961"/>
    </source>
</evidence>
<dbReference type="InterPro" id="IPR026992">
    <property type="entry name" value="DIOX_N"/>
</dbReference>
<comment type="cofactor">
    <cofactor evidence="2">
        <name>L-ascorbate</name>
        <dbReference type="ChEBI" id="CHEBI:38290"/>
    </cofactor>
</comment>
<dbReference type="EMBL" id="CP136893">
    <property type="protein sequence ID" value="WOL04622.1"/>
    <property type="molecule type" value="Genomic_DNA"/>
</dbReference>
<evidence type="ECO:0000256" key="4">
    <source>
        <dbReference type="ARBA" id="ARBA00022723"/>
    </source>
</evidence>
<dbReference type="Pfam" id="PF03171">
    <property type="entry name" value="2OG-FeII_Oxy"/>
    <property type="match status" value="1"/>
</dbReference>
<evidence type="ECO:0000256" key="10">
    <source>
        <dbReference type="RuleBase" id="RU003682"/>
    </source>
</evidence>
<dbReference type="SUPFAM" id="SSF51197">
    <property type="entry name" value="Clavaminate synthase-like"/>
    <property type="match status" value="1"/>
</dbReference>
<dbReference type="GO" id="GO:1900150">
    <property type="term" value="P:regulation of defense response to fungus"/>
    <property type="evidence" value="ECO:0007669"/>
    <property type="project" value="UniProtKB-ARBA"/>
</dbReference>
<feature type="domain" description="Fe2OG dioxygenase" evidence="12">
    <location>
        <begin position="207"/>
        <end position="308"/>
    </location>
</feature>
<name>A0AAQ3KDS0_9LILI</name>
<dbReference type="PRINTS" id="PR00682">
    <property type="entry name" value="IPNSYNTHASE"/>
</dbReference>
<dbReference type="GO" id="GO:0016491">
    <property type="term" value="F:oxidoreductase activity"/>
    <property type="evidence" value="ECO:0007669"/>
    <property type="project" value="UniProtKB-KW"/>
</dbReference>
<dbReference type="AlphaFoldDB" id="A0AAQ3KDS0"/>
<keyword evidence="4 10" id="KW-0479">Metal-binding</keyword>
<evidence type="ECO:0000256" key="3">
    <source>
        <dbReference type="ARBA" id="ARBA00008056"/>
    </source>
</evidence>
<evidence type="ECO:0000256" key="5">
    <source>
        <dbReference type="ARBA" id="ARBA00022819"/>
    </source>
</evidence>
<reference evidence="13 14" key="1">
    <citation type="submission" date="2023-10" db="EMBL/GenBank/DDBJ databases">
        <title>Chromosome-scale genome assembly provides insights into flower coloration mechanisms of Canna indica.</title>
        <authorList>
            <person name="Li C."/>
        </authorList>
    </citation>
    <scope>NUCLEOTIDE SEQUENCE [LARGE SCALE GENOMIC DNA]</scope>
    <source>
        <tissue evidence="13">Flower</tissue>
    </source>
</reference>
<dbReference type="InterPro" id="IPR005123">
    <property type="entry name" value="Oxoglu/Fe-dep_dioxygenase_dom"/>
</dbReference>
<keyword evidence="7 10" id="KW-0560">Oxidoreductase</keyword>
<evidence type="ECO:0000256" key="11">
    <source>
        <dbReference type="SAM" id="MobiDB-lite"/>
    </source>
</evidence>
<organism evidence="13 14">
    <name type="scientific">Canna indica</name>
    <name type="common">Indian-shot</name>
    <dbReference type="NCBI Taxonomy" id="4628"/>
    <lineage>
        <taxon>Eukaryota</taxon>
        <taxon>Viridiplantae</taxon>
        <taxon>Streptophyta</taxon>
        <taxon>Embryophyta</taxon>
        <taxon>Tracheophyta</taxon>
        <taxon>Spermatophyta</taxon>
        <taxon>Magnoliopsida</taxon>
        <taxon>Liliopsida</taxon>
        <taxon>Zingiberales</taxon>
        <taxon>Cannaceae</taxon>
        <taxon>Canna</taxon>
    </lineage>
</organism>
<dbReference type="InterPro" id="IPR050295">
    <property type="entry name" value="Plant_2OG-oxidoreductases"/>
</dbReference>
<dbReference type="InterPro" id="IPR027443">
    <property type="entry name" value="IPNS-like_sf"/>
</dbReference>
<keyword evidence="14" id="KW-1185">Reference proteome</keyword>
<gene>
    <name evidence="13" type="ORF">Cni_G13344</name>
</gene>